<dbReference type="InterPro" id="IPR015943">
    <property type="entry name" value="WD40/YVTN_repeat-like_dom_sf"/>
</dbReference>
<dbReference type="InterPro" id="IPR011659">
    <property type="entry name" value="WD40"/>
</dbReference>
<name>A0ABU6D6R2_9BACL</name>
<dbReference type="PANTHER" id="PTHR36842:SF1">
    <property type="entry name" value="PROTEIN TOLB"/>
    <property type="match status" value="1"/>
</dbReference>
<reference evidence="1 2" key="1">
    <citation type="submission" date="2023-03" db="EMBL/GenBank/DDBJ databases">
        <title>Bacillus Genome Sequencing.</title>
        <authorList>
            <person name="Dunlap C."/>
        </authorList>
    </citation>
    <scope>NUCLEOTIDE SEQUENCE [LARGE SCALE GENOMIC DNA]</scope>
    <source>
        <strain evidence="1 2">NRS-1351</strain>
    </source>
</reference>
<accession>A0ABU6D6R2</accession>
<keyword evidence="2" id="KW-1185">Reference proteome</keyword>
<sequence length="421" mass="47430">MKISEHFPAYTEFSPLVPVKCITPRTESCLHRFFDTSPVSPSGRYVALLQMPQEHRLPEPGEAANIVLVDLHTAEERVVSQTCGWEPQLGANINWGADDHSLFYNDVNTATWEPLCVRLNPHTGEKRLMPGSIYRISPDGRTIISACPKRMRRTQLGYGIIVPDEQIPRNYGFRDDDGLYALDTETGERKLLVSIKDVFDRAEPSIDKVLYKHGECYGFHCKFNPQGDRILFTMRWFHTEQEQPWNMITQGLKYWVVTMKADGSDIRVAVGPEQWDKGGHHINWYPDGERLSMNLCLDGDKQLYLVQVNKDGTNIGKIIDSIPGSGHPTVHPNGRHIVTDSYEHEKVAFGDGTVPLRLIDLQKGTEATIVRIPIGNPGTKVSGVLRVDPHPAWAPDNKHLVFNGYVDGTRRVFIADLSGLI</sequence>
<dbReference type="Pfam" id="PF07676">
    <property type="entry name" value="PD40"/>
    <property type="match status" value="1"/>
</dbReference>
<dbReference type="RefSeq" id="WP_127457030.1">
    <property type="nucleotide sequence ID" value="NZ_JAROBY010000007.1"/>
</dbReference>
<dbReference type="PANTHER" id="PTHR36842">
    <property type="entry name" value="PROTEIN TOLB HOMOLOG"/>
    <property type="match status" value="1"/>
</dbReference>
<protein>
    <recommendedName>
        <fullName evidence="3">Oligogalacturonide lyase</fullName>
    </recommendedName>
</protein>
<organism evidence="1 2">
    <name type="scientific">Paenibacillus chondroitinus</name>
    <dbReference type="NCBI Taxonomy" id="59842"/>
    <lineage>
        <taxon>Bacteria</taxon>
        <taxon>Bacillati</taxon>
        <taxon>Bacillota</taxon>
        <taxon>Bacilli</taxon>
        <taxon>Bacillales</taxon>
        <taxon>Paenibacillaceae</taxon>
        <taxon>Paenibacillus</taxon>
    </lineage>
</organism>
<evidence type="ECO:0008006" key="3">
    <source>
        <dbReference type="Google" id="ProtNLM"/>
    </source>
</evidence>
<proteinExistence type="predicted"/>
<gene>
    <name evidence="1" type="ORF">P5G65_03760</name>
</gene>
<evidence type="ECO:0000313" key="2">
    <source>
        <dbReference type="Proteomes" id="UP001355653"/>
    </source>
</evidence>
<dbReference type="Proteomes" id="UP001355653">
    <property type="component" value="Unassembled WGS sequence"/>
</dbReference>
<comment type="caution">
    <text evidence="1">The sequence shown here is derived from an EMBL/GenBank/DDBJ whole genome shotgun (WGS) entry which is preliminary data.</text>
</comment>
<dbReference type="Gene3D" id="2.130.10.10">
    <property type="entry name" value="YVTN repeat-like/Quinoprotein amine dehydrogenase"/>
    <property type="match status" value="1"/>
</dbReference>
<dbReference type="EMBL" id="JAROBY010000007">
    <property type="protein sequence ID" value="MEB4792997.1"/>
    <property type="molecule type" value="Genomic_DNA"/>
</dbReference>
<dbReference type="SUPFAM" id="SSF82171">
    <property type="entry name" value="DPP6 N-terminal domain-like"/>
    <property type="match status" value="1"/>
</dbReference>
<evidence type="ECO:0000313" key="1">
    <source>
        <dbReference type="EMBL" id="MEB4792997.1"/>
    </source>
</evidence>